<evidence type="ECO:0000313" key="1">
    <source>
        <dbReference type="EMBL" id="MDC7226090.1"/>
    </source>
</evidence>
<comment type="caution">
    <text evidence="1">The sequence shown here is derived from an EMBL/GenBank/DDBJ whole genome shotgun (WGS) entry which is preliminary data.</text>
</comment>
<dbReference type="Proteomes" id="UP001221217">
    <property type="component" value="Unassembled WGS sequence"/>
</dbReference>
<dbReference type="EMBL" id="JAQQAL010000011">
    <property type="protein sequence ID" value="MDC7226090.1"/>
    <property type="molecule type" value="Genomic_DNA"/>
</dbReference>
<name>A0AAJ1IB95_9SPIO</name>
<evidence type="ECO:0000313" key="2">
    <source>
        <dbReference type="Proteomes" id="UP001221217"/>
    </source>
</evidence>
<dbReference type="AlphaFoldDB" id="A0AAJ1IB95"/>
<organism evidence="1 2">
    <name type="scientific">Candidatus Thalassospirochaeta sargassi</name>
    <dbReference type="NCBI Taxonomy" id="3119039"/>
    <lineage>
        <taxon>Bacteria</taxon>
        <taxon>Pseudomonadati</taxon>
        <taxon>Spirochaetota</taxon>
        <taxon>Spirochaetia</taxon>
        <taxon>Spirochaetales</taxon>
        <taxon>Spirochaetaceae</taxon>
        <taxon>Candidatus Thalassospirochaeta</taxon>
    </lineage>
</organism>
<gene>
    <name evidence="1" type="ORF">PQJ61_04925</name>
</gene>
<proteinExistence type="predicted"/>
<sequence length="491" mass="56776">MNRKIIIAATLFIAAVFSLIYSCDLFSTDSYDEAVAAFNEVDNPLYGNYWKKLTYTGPDLTDLDGDTKVAIVDNVFYLLQDVEYDDVYSDYQFYKVDLEKMVSEKLSEPKPDNFETSGYRTEGFEYQSVEDEIFLAFSGWTTDEEWLLSNFDVLHFDSASLKWESVIDVSVLGSGNYWNSRLFENSGNIYLILTYNHDYETGNETAVFKFDSVSSSFVFKEAVEGDCSAYNSTELIVMKNSSENIECYQYNFTTDSFSLIPVTELRTVDEYNEIYDYTGSYNYQQQENWVLTESMLMYQLHYDYQWGQTSGFGPLVIEYVDFSDDNSLRFVKLDEYDTIGNSLYTGFYDNDIYLLSNSGYEYTDDIETATDTDIYRIDLETMEIKVFDEIPDSGESSFQSAEIFVNDLEMLICQTSHKENFMSDFPRVKYYDPVTQSWENVGYSAQFLWAGWSDSLQWGGFYNGKYYNTGNVGGPVSYNNTIMKYIPPASF</sequence>
<protein>
    <submittedName>
        <fullName evidence="1">Uncharacterized protein</fullName>
    </submittedName>
</protein>
<dbReference type="PROSITE" id="PS51257">
    <property type="entry name" value="PROKAR_LIPOPROTEIN"/>
    <property type="match status" value="1"/>
</dbReference>
<accession>A0AAJ1IB95</accession>
<reference evidence="1 2" key="1">
    <citation type="submission" date="2022-12" db="EMBL/GenBank/DDBJ databases">
        <title>Metagenome assembled genome from gulf of manar.</title>
        <authorList>
            <person name="Kohli P."/>
            <person name="Pk S."/>
            <person name="Venkata Ramana C."/>
            <person name="Sasikala C."/>
        </authorList>
    </citation>
    <scope>NUCLEOTIDE SEQUENCE [LARGE SCALE GENOMIC DNA]</scope>
    <source>
        <strain evidence="1">JB008</strain>
    </source>
</reference>